<dbReference type="PROSITE" id="PS50940">
    <property type="entry name" value="CHIT_BIND_II"/>
    <property type="match status" value="1"/>
</dbReference>
<dbReference type="AlphaFoldDB" id="A0A7E6F5U2"/>
<keyword evidence="5" id="KW-1015">Disulfide bond</keyword>
<feature type="signal peptide" evidence="8">
    <location>
        <begin position="1"/>
        <end position="16"/>
    </location>
</feature>
<dbReference type="Proteomes" id="UP000515154">
    <property type="component" value="Linkage group LG11"/>
</dbReference>
<keyword evidence="3 8" id="KW-0732">Signal</keyword>
<reference evidence="12" key="1">
    <citation type="submission" date="2025-08" db="UniProtKB">
        <authorList>
            <consortium name="RefSeq"/>
        </authorList>
    </citation>
    <scope>IDENTIFICATION</scope>
</reference>
<dbReference type="InterPro" id="IPR001223">
    <property type="entry name" value="Glyco_hydro18_cat"/>
</dbReference>
<dbReference type="CDD" id="cd02872">
    <property type="entry name" value="GH18_chitolectin_chitotriosidase"/>
    <property type="match status" value="1"/>
</dbReference>
<keyword evidence="11" id="KW-1185">Reference proteome</keyword>
<dbReference type="FunFam" id="3.10.50.10:FF:000004">
    <property type="entry name" value="Chitinase 5"/>
    <property type="match status" value="1"/>
</dbReference>
<evidence type="ECO:0000259" key="10">
    <source>
        <dbReference type="PROSITE" id="PS51910"/>
    </source>
</evidence>
<dbReference type="InterPro" id="IPR029070">
    <property type="entry name" value="Chitinase_insertion_sf"/>
</dbReference>
<evidence type="ECO:0000256" key="4">
    <source>
        <dbReference type="ARBA" id="ARBA00022801"/>
    </source>
</evidence>
<accession>A0A7E6F5U2</accession>
<dbReference type="Gene3D" id="3.20.20.80">
    <property type="entry name" value="Glycosidases"/>
    <property type="match status" value="1"/>
</dbReference>
<dbReference type="PANTHER" id="PTHR11177:SF317">
    <property type="entry name" value="CHITINASE 12-RELATED"/>
    <property type="match status" value="1"/>
</dbReference>
<dbReference type="InterPro" id="IPR036508">
    <property type="entry name" value="Chitin-bd_dom_sf"/>
</dbReference>
<keyword evidence="4 7" id="KW-0378">Hydrolase</keyword>
<gene>
    <name evidence="12" type="primary">LOC115217596</name>
</gene>
<comment type="similarity">
    <text evidence="1">Belongs to the glycosyl hydrolase 18 family. Chitinase class II subfamily.</text>
</comment>
<dbReference type="PROSITE" id="PS01095">
    <property type="entry name" value="GH18_1"/>
    <property type="match status" value="1"/>
</dbReference>
<feature type="domain" description="Chitin-binding type-2" evidence="9">
    <location>
        <begin position="423"/>
        <end position="481"/>
    </location>
</feature>
<evidence type="ECO:0000256" key="3">
    <source>
        <dbReference type="ARBA" id="ARBA00022729"/>
    </source>
</evidence>
<proteinExistence type="inferred from homology"/>
<dbReference type="Pfam" id="PF01607">
    <property type="entry name" value="CBM_14"/>
    <property type="match status" value="1"/>
</dbReference>
<keyword evidence="2" id="KW-0147">Chitin-binding</keyword>
<dbReference type="Gene3D" id="2.170.140.10">
    <property type="entry name" value="Chitin binding domain"/>
    <property type="match status" value="1"/>
</dbReference>
<evidence type="ECO:0000259" key="9">
    <source>
        <dbReference type="PROSITE" id="PS50940"/>
    </source>
</evidence>
<dbReference type="GO" id="GO:0004568">
    <property type="term" value="F:chitinase activity"/>
    <property type="evidence" value="ECO:0007669"/>
    <property type="project" value="TreeGrafter"/>
</dbReference>
<evidence type="ECO:0000256" key="2">
    <source>
        <dbReference type="ARBA" id="ARBA00022669"/>
    </source>
</evidence>
<dbReference type="InterPro" id="IPR017853">
    <property type="entry name" value="GH"/>
</dbReference>
<dbReference type="PROSITE" id="PS51910">
    <property type="entry name" value="GH18_2"/>
    <property type="match status" value="1"/>
</dbReference>
<dbReference type="SUPFAM" id="SSF54556">
    <property type="entry name" value="Chitinase insertion domain"/>
    <property type="match status" value="1"/>
</dbReference>
<evidence type="ECO:0000313" key="12">
    <source>
        <dbReference type="RefSeq" id="XP_036362898.1"/>
    </source>
</evidence>
<dbReference type="Pfam" id="PF00704">
    <property type="entry name" value="Glyco_hydro_18"/>
    <property type="match status" value="1"/>
</dbReference>
<feature type="chain" id="PRO_5029003913" evidence="8">
    <location>
        <begin position="17"/>
        <end position="481"/>
    </location>
</feature>
<dbReference type="InterPro" id="IPR001579">
    <property type="entry name" value="Glyco_hydro_18_chit_AS"/>
</dbReference>
<organism evidence="11 12">
    <name type="scientific">Octopus sinensis</name>
    <name type="common">East Asian common octopus</name>
    <dbReference type="NCBI Taxonomy" id="2607531"/>
    <lineage>
        <taxon>Eukaryota</taxon>
        <taxon>Metazoa</taxon>
        <taxon>Spiralia</taxon>
        <taxon>Lophotrochozoa</taxon>
        <taxon>Mollusca</taxon>
        <taxon>Cephalopoda</taxon>
        <taxon>Coleoidea</taxon>
        <taxon>Octopodiformes</taxon>
        <taxon>Octopoda</taxon>
        <taxon>Incirrata</taxon>
        <taxon>Octopodidae</taxon>
        <taxon>Octopus</taxon>
    </lineage>
</organism>
<dbReference type="InterPro" id="IPR002557">
    <property type="entry name" value="Chitin-bd_dom"/>
</dbReference>
<name>A0A7E6F5U2_9MOLL</name>
<evidence type="ECO:0000256" key="8">
    <source>
        <dbReference type="SAM" id="SignalP"/>
    </source>
</evidence>
<evidence type="ECO:0000256" key="6">
    <source>
        <dbReference type="ARBA" id="ARBA00023295"/>
    </source>
</evidence>
<dbReference type="GO" id="GO:0006032">
    <property type="term" value="P:chitin catabolic process"/>
    <property type="evidence" value="ECO:0007669"/>
    <property type="project" value="TreeGrafter"/>
</dbReference>
<dbReference type="SUPFAM" id="SSF51445">
    <property type="entry name" value="(Trans)glycosidases"/>
    <property type="match status" value="1"/>
</dbReference>
<dbReference type="RefSeq" id="XP_036362898.1">
    <property type="nucleotide sequence ID" value="XM_036507005.1"/>
</dbReference>
<dbReference type="GO" id="GO:0008061">
    <property type="term" value="F:chitin binding"/>
    <property type="evidence" value="ECO:0007669"/>
    <property type="project" value="UniProtKB-KW"/>
</dbReference>
<evidence type="ECO:0000256" key="1">
    <source>
        <dbReference type="ARBA" id="ARBA00009121"/>
    </source>
</evidence>
<dbReference type="InterPro" id="IPR050314">
    <property type="entry name" value="Glycosyl_Hydrlase_18"/>
</dbReference>
<evidence type="ECO:0000256" key="7">
    <source>
        <dbReference type="RuleBase" id="RU000489"/>
    </source>
</evidence>
<protein>
    <submittedName>
        <fullName evidence="12">Chitinase-like protein 3</fullName>
    </submittedName>
</protein>
<dbReference type="SMART" id="SM00494">
    <property type="entry name" value="ChtBD2"/>
    <property type="match status" value="1"/>
</dbReference>
<evidence type="ECO:0000256" key="5">
    <source>
        <dbReference type="ARBA" id="ARBA00023157"/>
    </source>
</evidence>
<dbReference type="InterPro" id="IPR011583">
    <property type="entry name" value="Chitinase_II/V-like_cat"/>
</dbReference>
<dbReference type="GO" id="GO:0005576">
    <property type="term" value="C:extracellular region"/>
    <property type="evidence" value="ECO:0007669"/>
    <property type="project" value="InterPro"/>
</dbReference>
<dbReference type="KEGG" id="osn:115217596"/>
<dbReference type="Gene3D" id="3.10.50.10">
    <property type="match status" value="1"/>
</dbReference>
<dbReference type="PANTHER" id="PTHR11177">
    <property type="entry name" value="CHITINASE"/>
    <property type="match status" value="1"/>
</dbReference>
<evidence type="ECO:0000313" key="11">
    <source>
        <dbReference type="Proteomes" id="UP000515154"/>
    </source>
</evidence>
<feature type="domain" description="GH18" evidence="10">
    <location>
        <begin position="24"/>
        <end position="399"/>
    </location>
</feature>
<dbReference type="SMART" id="SM00636">
    <property type="entry name" value="Glyco_18"/>
    <property type="match status" value="1"/>
</dbReference>
<sequence length="481" mass="54481">MLQYALFLVMLQFVFNVEVEASGKSIFCYYSSSANARPGVGKFWPEYIDPFLCSHLIFAFVDITKDGKDLKPNNWNDLGPDGLYKRTMALKTVNPKLKILMAVGGWKIGSKPFLPVVKNKENIRIWVKNVITYLRKYKFDGLDMDWEFPGTRGSKASDKPLYTFLMKELYESFEEEADKTGNSKLLLTMATASSSFYISKAYEPKEIIKYMDYMLLMTYNYHGSGWEKKTGHHSPLWSHPDDSSGEQKELHQQWSIDYWLSQGIPKEKLIVGLPTYGLTFKLKDPDLTGVHAPADGGAEKGKYTGEQGILSFYEICEKIQLEDWTVEWIDSQKVPFAHGNGEWVGFENPDSIALKADNIVKRDLAGAFLWSVEMDDFSGHCGEEKYPLISAVYKILSVASDYDDGPSSRAGGKPPISVKEKIQFECKALGLFAAPKSCEHFYICVPADNYDFRPILMNCPAGTRFDSDLKICNHAYLIDCD</sequence>
<dbReference type="SUPFAM" id="SSF57625">
    <property type="entry name" value="Invertebrate chitin-binding proteins"/>
    <property type="match status" value="1"/>
</dbReference>
<keyword evidence="6 7" id="KW-0326">Glycosidase</keyword>
<dbReference type="GO" id="GO:0005975">
    <property type="term" value="P:carbohydrate metabolic process"/>
    <property type="evidence" value="ECO:0007669"/>
    <property type="project" value="InterPro"/>
</dbReference>